<name>A0AAQ3NDC2_VIGMU</name>
<dbReference type="InterPro" id="IPR027417">
    <property type="entry name" value="P-loop_NTPase"/>
</dbReference>
<evidence type="ECO:0000256" key="1">
    <source>
        <dbReference type="ARBA" id="ARBA00023175"/>
    </source>
</evidence>
<dbReference type="PROSITE" id="PS50067">
    <property type="entry name" value="KINESIN_MOTOR_2"/>
    <property type="match status" value="1"/>
</dbReference>
<dbReference type="InterPro" id="IPR036961">
    <property type="entry name" value="Kinesin_motor_dom_sf"/>
</dbReference>
<dbReference type="InterPro" id="IPR001752">
    <property type="entry name" value="Kinesin_motor_dom"/>
</dbReference>
<comment type="caution">
    <text evidence="2">Lacks conserved residue(s) required for the propagation of feature annotation.</text>
</comment>
<sequence length="135" mass="14721">MPLIALLPLTINTLEIRSSSQKGLSVPDASLVPVSSTIDVIELMNLGQRNRAVGATALSMAYPIHLLSWYFLDTANNCILSKYQFGNCLNVHVQGRDLTFGAILRGCMHLVDLAGSERVNKSEATGDRLKEAQHI</sequence>
<dbReference type="PANTHER" id="PTHR47972:SF39">
    <property type="entry name" value="KINESIN-LIKE PROTEIN KIN-14I"/>
    <property type="match status" value="1"/>
</dbReference>
<evidence type="ECO:0000256" key="2">
    <source>
        <dbReference type="PROSITE-ProRule" id="PRU00283"/>
    </source>
</evidence>
<comment type="similarity">
    <text evidence="2">Belongs to the TRAFAC class myosin-kinesin ATPase superfamily. Kinesin family.</text>
</comment>
<evidence type="ECO:0000313" key="4">
    <source>
        <dbReference type="EMBL" id="WVZ08009.1"/>
    </source>
</evidence>
<dbReference type="GO" id="GO:0003777">
    <property type="term" value="F:microtubule motor activity"/>
    <property type="evidence" value="ECO:0007669"/>
    <property type="project" value="InterPro"/>
</dbReference>
<dbReference type="GO" id="GO:0008017">
    <property type="term" value="F:microtubule binding"/>
    <property type="evidence" value="ECO:0007669"/>
    <property type="project" value="InterPro"/>
</dbReference>
<gene>
    <name evidence="4" type="ORF">V8G54_021355</name>
</gene>
<protein>
    <recommendedName>
        <fullName evidence="3">Kinesin motor domain-containing protein</fullName>
    </recommendedName>
</protein>
<dbReference type="Pfam" id="PF00225">
    <property type="entry name" value="Kinesin"/>
    <property type="match status" value="1"/>
</dbReference>
<evidence type="ECO:0000313" key="5">
    <source>
        <dbReference type="Proteomes" id="UP001374535"/>
    </source>
</evidence>
<evidence type="ECO:0000259" key="3">
    <source>
        <dbReference type="PROSITE" id="PS50067"/>
    </source>
</evidence>
<dbReference type="InterPro" id="IPR027640">
    <property type="entry name" value="Kinesin-like_fam"/>
</dbReference>
<dbReference type="Proteomes" id="UP001374535">
    <property type="component" value="Chromosome 6"/>
</dbReference>
<keyword evidence="1" id="KW-0505">Motor protein</keyword>
<reference evidence="4 5" key="1">
    <citation type="journal article" date="2023" name="Life. Sci Alliance">
        <title>Evolutionary insights into 3D genome organization and epigenetic landscape of Vigna mungo.</title>
        <authorList>
            <person name="Junaid A."/>
            <person name="Singh B."/>
            <person name="Bhatia S."/>
        </authorList>
    </citation>
    <scope>NUCLEOTIDE SEQUENCE [LARGE SCALE GENOMIC DNA]</scope>
    <source>
        <strain evidence="4">Urdbean</strain>
    </source>
</reference>
<dbReference type="GO" id="GO:0007018">
    <property type="term" value="P:microtubule-based movement"/>
    <property type="evidence" value="ECO:0007669"/>
    <property type="project" value="InterPro"/>
</dbReference>
<accession>A0AAQ3NDC2</accession>
<dbReference type="Gene3D" id="3.40.850.10">
    <property type="entry name" value="Kinesin motor domain"/>
    <property type="match status" value="1"/>
</dbReference>
<organism evidence="4 5">
    <name type="scientific">Vigna mungo</name>
    <name type="common">Black gram</name>
    <name type="synonym">Phaseolus mungo</name>
    <dbReference type="NCBI Taxonomy" id="3915"/>
    <lineage>
        <taxon>Eukaryota</taxon>
        <taxon>Viridiplantae</taxon>
        <taxon>Streptophyta</taxon>
        <taxon>Embryophyta</taxon>
        <taxon>Tracheophyta</taxon>
        <taxon>Spermatophyta</taxon>
        <taxon>Magnoliopsida</taxon>
        <taxon>eudicotyledons</taxon>
        <taxon>Gunneridae</taxon>
        <taxon>Pentapetalae</taxon>
        <taxon>rosids</taxon>
        <taxon>fabids</taxon>
        <taxon>Fabales</taxon>
        <taxon>Fabaceae</taxon>
        <taxon>Papilionoideae</taxon>
        <taxon>50 kb inversion clade</taxon>
        <taxon>NPAAA clade</taxon>
        <taxon>indigoferoid/millettioid clade</taxon>
        <taxon>Phaseoleae</taxon>
        <taxon>Vigna</taxon>
    </lineage>
</organism>
<dbReference type="EMBL" id="CP144695">
    <property type="protein sequence ID" value="WVZ08009.1"/>
    <property type="molecule type" value="Genomic_DNA"/>
</dbReference>
<feature type="domain" description="Kinesin motor" evidence="3">
    <location>
        <begin position="1"/>
        <end position="135"/>
    </location>
</feature>
<dbReference type="SUPFAM" id="SSF52540">
    <property type="entry name" value="P-loop containing nucleoside triphosphate hydrolases"/>
    <property type="match status" value="1"/>
</dbReference>
<keyword evidence="5" id="KW-1185">Reference proteome</keyword>
<proteinExistence type="inferred from homology"/>
<dbReference type="GO" id="GO:0015630">
    <property type="term" value="C:microtubule cytoskeleton"/>
    <property type="evidence" value="ECO:0007669"/>
    <property type="project" value="TreeGrafter"/>
</dbReference>
<dbReference type="PANTHER" id="PTHR47972">
    <property type="entry name" value="KINESIN-LIKE PROTEIN KLP-3"/>
    <property type="match status" value="1"/>
</dbReference>
<dbReference type="GO" id="GO:0005524">
    <property type="term" value="F:ATP binding"/>
    <property type="evidence" value="ECO:0007669"/>
    <property type="project" value="InterPro"/>
</dbReference>
<dbReference type="AlphaFoldDB" id="A0AAQ3NDC2"/>